<gene>
    <name evidence="1" type="ORF">CAMP_LOCUS9286</name>
</gene>
<protein>
    <recommendedName>
        <fullName evidence="3">THAP-type domain-containing protein</fullName>
    </recommendedName>
</protein>
<evidence type="ECO:0000313" key="1">
    <source>
        <dbReference type="EMBL" id="CAI5446649.1"/>
    </source>
</evidence>
<sequence>MNAHICTYCAGKRQTCEVKSVTRSKKQLEKWKEALGPTFAQNIRMYARPQICRSHFEKDGFGRVPPRGIPKPLPFYSRGNFANRSRRPMELLGETSTPKASDECALIQPKLENCQATTSENRCDNEKIDQKFLQVSFQQLIPLIIKCHGCFSKADYKISKICGGDVWTFDCECGCGRSWRWSSSKQVKQEEFSNFAI</sequence>
<name>A0A9P1N062_9PELO</name>
<organism evidence="1 2">
    <name type="scientific">Caenorhabditis angaria</name>
    <dbReference type="NCBI Taxonomy" id="860376"/>
    <lineage>
        <taxon>Eukaryota</taxon>
        <taxon>Metazoa</taxon>
        <taxon>Ecdysozoa</taxon>
        <taxon>Nematoda</taxon>
        <taxon>Chromadorea</taxon>
        <taxon>Rhabditida</taxon>
        <taxon>Rhabditina</taxon>
        <taxon>Rhabditomorpha</taxon>
        <taxon>Rhabditoidea</taxon>
        <taxon>Rhabditidae</taxon>
        <taxon>Peloderinae</taxon>
        <taxon>Caenorhabditis</taxon>
    </lineage>
</organism>
<dbReference type="Proteomes" id="UP001152747">
    <property type="component" value="Unassembled WGS sequence"/>
</dbReference>
<keyword evidence="2" id="KW-1185">Reference proteome</keyword>
<dbReference type="EMBL" id="CANHGI010000003">
    <property type="protein sequence ID" value="CAI5446649.1"/>
    <property type="molecule type" value="Genomic_DNA"/>
</dbReference>
<evidence type="ECO:0000313" key="2">
    <source>
        <dbReference type="Proteomes" id="UP001152747"/>
    </source>
</evidence>
<dbReference type="AlphaFoldDB" id="A0A9P1N062"/>
<reference evidence="1" key="1">
    <citation type="submission" date="2022-11" db="EMBL/GenBank/DDBJ databases">
        <authorList>
            <person name="Kikuchi T."/>
        </authorList>
    </citation>
    <scope>NUCLEOTIDE SEQUENCE</scope>
    <source>
        <strain evidence="1">PS1010</strain>
    </source>
</reference>
<comment type="caution">
    <text evidence="1">The sequence shown here is derived from an EMBL/GenBank/DDBJ whole genome shotgun (WGS) entry which is preliminary data.</text>
</comment>
<accession>A0A9P1N062</accession>
<evidence type="ECO:0008006" key="3">
    <source>
        <dbReference type="Google" id="ProtNLM"/>
    </source>
</evidence>
<proteinExistence type="predicted"/>